<dbReference type="PANTHER" id="PTHR37507">
    <property type="entry name" value="SPORULATION PROTEIN YDCC"/>
    <property type="match status" value="1"/>
</dbReference>
<name>A0A4Q7L421_9PSEU</name>
<sequence>MNRRKTALAAAAVGTVTGVAGLVVLATPAGAGAPPTLPPTSAEALVESVMKSDVPALAGAVQVDNDLGLPVPMLPGKSDTPVRVWSDGAGKFKVSVPSGNTERTIVNDGTTMWTWNSADKSVTKGARDHKDVTHPTVPGQEKINDPTAFAKELVGAMREDSTVSVDGTAEVADRAAYELVLTPKPTERTLLREIRVSIDAEKRIPLRLDVLANGQAKPALRVGFSEVTFGAQDPAHFTFTPPPGTTVTERDAGKAPKDPKKIEDLIAKANPQVVGKGWDTSLVARIPAELIAEATKQGQAKGAKVDPMALLRQFGKQVKGSYGDGWLIGTKVGNLLVTNDGRVAIGAVPEQVLTEALGQVK</sequence>
<comment type="caution">
    <text evidence="2">The sequence shown here is derived from an EMBL/GenBank/DDBJ whole genome shotgun (WGS) entry which is preliminary data.</text>
</comment>
<evidence type="ECO:0000256" key="1">
    <source>
        <dbReference type="SAM" id="MobiDB-lite"/>
    </source>
</evidence>
<dbReference type="OrthoDB" id="4822274at2"/>
<dbReference type="EMBL" id="SGWQ01000001">
    <property type="protein sequence ID" value="RZS44369.1"/>
    <property type="molecule type" value="Genomic_DNA"/>
</dbReference>
<evidence type="ECO:0008006" key="4">
    <source>
        <dbReference type="Google" id="ProtNLM"/>
    </source>
</evidence>
<gene>
    <name evidence="2" type="ORF">EV193_101244</name>
</gene>
<dbReference type="RefSeq" id="WP_130342060.1">
    <property type="nucleotide sequence ID" value="NZ_SGWQ01000001.1"/>
</dbReference>
<reference evidence="2 3" key="1">
    <citation type="submission" date="2019-02" db="EMBL/GenBank/DDBJ databases">
        <title>Genomic Encyclopedia of Type Strains, Phase IV (KMG-IV): sequencing the most valuable type-strain genomes for metagenomic binning, comparative biology and taxonomic classification.</title>
        <authorList>
            <person name="Goeker M."/>
        </authorList>
    </citation>
    <scope>NUCLEOTIDE SEQUENCE [LARGE SCALE GENOMIC DNA]</scope>
    <source>
        <strain evidence="2 3">DSM 101727</strain>
    </source>
</reference>
<dbReference type="PANTHER" id="PTHR37507:SF2">
    <property type="entry name" value="SPORULATION PROTEIN YDCC"/>
    <property type="match status" value="1"/>
</dbReference>
<dbReference type="AlphaFoldDB" id="A0A4Q7L421"/>
<dbReference type="SUPFAM" id="SSF89392">
    <property type="entry name" value="Prokaryotic lipoproteins and lipoprotein localization factors"/>
    <property type="match status" value="1"/>
</dbReference>
<feature type="region of interest" description="Disordered" evidence="1">
    <location>
        <begin position="234"/>
        <end position="257"/>
    </location>
</feature>
<feature type="compositionally biased region" description="Basic and acidic residues" evidence="1">
    <location>
        <begin position="248"/>
        <end position="257"/>
    </location>
</feature>
<accession>A0A4Q7L421</accession>
<dbReference type="InterPro" id="IPR029046">
    <property type="entry name" value="LolA/LolB/LppX"/>
</dbReference>
<evidence type="ECO:0000313" key="2">
    <source>
        <dbReference type="EMBL" id="RZS44369.1"/>
    </source>
</evidence>
<keyword evidence="3" id="KW-1185">Reference proteome</keyword>
<protein>
    <recommendedName>
        <fullName evidence="4">Outer membrane lipoprotein-sorting protein</fullName>
    </recommendedName>
</protein>
<dbReference type="InterPro" id="IPR052944">
    <property type="entry name" value="Sporulation_related"/>
</dbReference>
<proteinExistence type="predicted"/>
<organism evidence="2 3">
    <name type="scientific">Herbihabitans rhizosphaerae</name>
    <dbReference type="NCBI Taxonomy" id="1872711"/>
    <lineage>
        <taxon>Bacteria</taxon>
        <taxon>Bacillati</taxon>
        <taxon>Actinomycetota</taxon>
        <taxon>Actinomycetes</taxon>
        <taxon>Pseudonocardiales</taxon>
        <taxon>Pseudonocardiaceae</taxon>
        <taxon>Herbihabitans</taxon>
    </lineage>
</organism>
<dbReference type="Gene3D" id="2.50.20.10">
    <property type="entry name" value="Lipoprotein localisation LolA/LolB/LppX"/>
    <property type="match status" value="1"/>
</dbReference>
<evidence type="ECO:0000313" key="3">
    <source>
        <dbReference type="Proteomes" id="UP000294257"/>
    </source>
</evidence>
<dbReference type="Proteomes" id="UP000294257">
    <property type="component" value="Unassembled WGS sequence"/>
</dbReference>